<evidence type="ECO:0000256" key="2">
    <source>
        <dbReference type="ARBA" id="ARBA00022475"/>
    </source>
</evidence>
<dbReference type="PANTHER" id="PTHR22926">
    <property type="entry name" value="PHOSPHO-N-ACETYLMURAMOYL-PENTAPEPTIDE-TRANSFERASE"/>
    <property type="match status" value="1"/>
</dbReference>
<comment type="caution">
    <text evidence="8">The sequence shown here is derived from an EMBL/GenBank/DDBJ whole genome shotgun (WGS) entry which is preliminary data.</text>
</comment>
<organism evidence="8 9">
    <name type="scientific">Acetoanaerobium pronyense</name>
    <dbReference type="NCBI Taxonomy" id="1482736"/>
    <lineage>
        <taxon>Bacteria</taxon>
        <taxon>Bacillati</taxon>
        <taxon>Bacillota</taxon>
        <taxon>Clostridia</taxon>
        <taxon>Peptostreptococcales</taxon>
        <taxon>Filifactoraceae</taxon>
        <taxon>Acetoanaerobium</taxon>
    </lineage>
</organism>
<reference evidence="8 9" key="1">
    <citation type="submission" date="2021-03" db="EMBL/GenBank/DDBJ databases">
        <title>Genomic Encyclopedia of Type Strains, Phase IV (KMG-IV): sequencing the most valuable type-strain genomes for metagenomic binning, comparative biology and taxonomic classification.</title>
        <authorList>
            <person name="Goeker M."/>
        </authorList>
    </citation>
    <scope>NUCLEOTIDE SEQUENCE [LARGE SCALE GENOMIC DNA]</scope>
    <source>
        <strain evidence="8 9">DSM 27512</strain>
    </source>
</reference>
<evidence type="ECO:0000313" key="9">
    <source>
        <dbReference type="Proteomes" id="UP001314903"/>
    </source>
</evidence>
<dbReference type="Pfam" id="PF00953">
    <property type="entry name" value="Glycos_transf_4"/>
    <property type="match status" value="1"/>
</dbReference>
<evidence type="ECO:0000256" key="7">
    <source>
        <dbReference type="SAM" id="Phobius"/>
    </source>
</evidence>
<gene>
    <name evidence="8" type="ORF">J2Z35_001397</name>
</gene>
<sequence length="265" mass="29940">MWILLILITLLLSLLFKKQMFNTLTDMNKTELNYKGIEIPIGMGLMFIPPIIFFSGFLKYFFIYNISDLLIIAILMMAFVGFLDDMTKDKKNKGLKGHIKALVEFNITTGMLKAMSGFVIALYVSLEISNGAIEIIVNLFLISLFTNFMNLWDLRPGRASKIFLITSLILMPFMASQGIMYMILIITVLLVYIKGDLNASYMMGDCGSNLLGVYLGIICATSLSIWFKIGILIVLVLIHVIAEKISFSSIIENNKFLKYLDMLGR</sequence>
<keyword evidence="3" id="KW-0808">Transferase</keyword>
<evidence type="ECO:0000256" key="3">
    <source>
        <dbReference type="ARBA" id="ARBA00022679"/>
    </source>
</evidence>
<keyword evidence="4 7" id="KW-0812">Transmembrane</keyword>
<evidence type="ECO:0000313" key="8">
    <source>
        <dbReference type="EMBL" id="MBP2027600.1"/>
    </source>
</evidence>
<feature type="transmembrane region" description="Helical" evidence="7">
    <location>
        <begin position="164"/>
        <end position="193"/>
    </location>
</feature>
<evidence type="ECO:0000256" key="6">
    <source>
        <dbReference type="ARBA" id="ARBA00023136"/>
    </source>
</evidence>
<dbReference type="InterPro" id="IPR000715">
    <property type="entry name" value="Glycosyl_transferase_4"/>
</dbReference>
<proteinExistence type="predicted"/>
<accession>A0ABS4KJS9</accession>
<keyword evidence="6 7" id="KW-0472">Membrane</keyword>
<dbReference type="EMBL" id="JAGGLI010000013">
    <property type="protein sequence ID" value="MBP2027600.1"/>
    <property type="molecule type" value="Genomic_DNA"/>
</dbReference>
<name>A0ABS4KJS9_9FIRM</name>
<evidence type="ECO:0000256" key="1">
    <source>
        <dbReference type="ARBA" id="ARBA00004651"/>
    </source>
</evidence>
<dbReference type="PANTHER" id="PTHR22926:SF3">
    <property type="entry name" value="UNDECAPRENYL-PHOSPHATE ALPHA-N-ACETYLGLUCOSAMINYL 1-PHOSPHATE TRANSFERASE"/>
    <property type="match status" value="1"/>
</dbReference>
<evidence type="ECO:0000256" key="4">
    <source>
        <dbReference type="ARBA" id="ARBA00022692"/>
    </source>
</evidence>
<keyword evidence="5 7" id="KW-1133">Transmembrane helix</keyword>
<keyword evidence="2" id="KW-1003">Cell membrane</keyword>
<protein>
    <submittedName>
        <fullName evidence="8">UDP-N-acetylmuramyl pentapeptide phosphotransferase/UDP-N-acetylglucosamine-1-phosphate transferase</fullName>
    </submittedName>
</protein>
<feature type="transmembrane region" description="Helical" evidence="7">
    <location>
        <begin position="213"/>
        <end position="238"/>
    </location>
</feature>
<evidence type="ECO:0000256" key="5">
    <source>
        <dbReference type="ARBA" id="ARBA00022989"/>
    </source>
</evidence>
<comment type="subcellular location">
    <subcellularLocation>
        <location evidence="1">Cell membrane</location>
        <topology evidence="1">Multi-pass membrane protein</topology>
    </subcellularLocation>
</comment>
<feature type="transmembrane region" description="Helical" evidence="7">
    <location>
        <begin position="62"/>
        <end position="83"/>
    </location>
</feature>
<keyword evidence="9" id="KW-1185">Reference proteome</keyword>
<dbReference type="Proteomes" id="UP001314903">
    <property type="component" value="Unassembled WGS sequence"/>
</dbReference>